<gene>
    <name evidence="1" type="ORF">SAMN04488028_102151</name>
</gene>
<keyword evidence="2" id="KW-1185">Reference proteome</keyword>
<dbReference type="EMBL" id="FRAA01000002">
    <property type="protein sequence ID" value="SHJ92066.1"/>
    <property type="molecule type" value="Genomic_DNA"/>
</dbReference>
<dbReference type="Pfam" id="PF10604">
    <property type="entry name" value="Polyketide_cyc2"/>
    <property type="match status" value="1"/>
</dbReference>
<organism evidence="1 2">
    <name type="scientific">Reichenbachiella agariperforans</name>
    <dbReference type="NCBI Taxonomy" id="156994"/>
    <lineage>
        <taxon>Bacteria</taxon>
        <taxon>Pseudomonadati</taxon>
        <taxon>Bacteroidota</taxon>
        <taxon>Cytophagia</taxon>
        <taxon>Cytophagales</taxon>
        <taxon>Reichenbachiellaceae</taxon>
        <taxon>Reichenbachiella</taxon>
    </lineage>
</organism>
<dbReference type="InterPro" id="IPR023393">
    <property type="entry name" value="START-like_dom_sf"/>
</dbReference>
<evidence type="ECO:0000313" key="1">
    <source>
        <dbReference type="EMBL" id="SHJ92066.1"/>
    </source>
</evidence>
<evidence type="ECO:0008006" key="3">
    <source>
        <dbReference type="Google" id="ProtNLM"/>
    </source>
</evidence>
<dbReference type="SUPFAM" id="SSF55961">
    <property type="entry name" value="Bet v1-like"/>
    <property type="match status" value="1"/>
</dbReference>
<dbReference type="PANTHER" id="PTHR36166:SF1">
    <property type="entry name" value="SRPBCC DOMAIN-CONTAINING PROTEIN"/>
    <property type="match status" value="1"/>
</dbReference>
<protein>
    <recommendedName>
        <fullName evidence="3">Polyketide cyclase / dehydrase and lipid transport</fullName>
    </recommendedName>
</protein>
<dbReference type="RefSeq" id="WP_073120912.1">
    <property type="nucleotide sequence ID" value="NZ_FRAA01000002.1"/>
</dbReference>
<dbReference type="CDD" id="cd07822">
    <property type="entry name" value="SRPBCC_4"/>
    <property type="match status" value="1"/>
</dbReference>
<accession>A0A1M6N922</accession>
<dbReference type="AlphaFoldDB" id="A0A1M6N922"/>
<dbReference type="Proteomes" id="UP000184474">
    <property type="component" value="Unassembled WGS sequence"/>
</dbReference>
<reference evidence="2" key="1">
    <citation type="submission" date="2016-11" db="EMBL/GenBank/DDBJ databases">
        <authorList>
            <person name="Varghese N."/>
            <person name="Submissions S."/>
        </authorList>
    </citation>
    <scope>NUCLEOTIDE SEQUENCE [LARGE SCALE GENOMIC DNA]</scope>
    <source>
        <strain evidence="2">DSM 26134</strain>
    </source>
</reference>
<proteinExistence type="predicted"/>
<name>A0A1M6N922_REIAG</name>
<evidence type="ECO:0000313" key="2">
    <source>
        <dbReference type="Proteomes" id="UP000184474"/>
    </source>
</evidence>
<dbReference type="InterPro" id="IPR019587">
    <property type="entry name" value="Polyketide_cyclase/dehydratase"/>
</dbReference>
<dbReference type="PANTHER" id="PTHR36166">
    <property type="entry name" value="CHROMOSOME 9, WHOLE GENOME SHOTGUN SEQUENCE"/>
    <property type="match status" value="1"/>
</dbReference>
<dbReference type="Gene3D" id="3.30.530.20">
    <property type="match status" value="1"/>
</dbReference>
<sequence>MKEVKTDILITAPIELLWKIFTDFDSYKDWNTVMSIEGQAQLGEHLKLSIQLGNKLSIFKTKVVEVSHEQTFEWTGNLGHKRIFSGQHYFHFKPEGEGQTRLTHGERFSGIFSHPIVKKIETDTRNSFEAFNLALKEHAENLVI</sequence>